<organism evidence="1 2">
    <name type="scientific">Microbacterium thalli</name>
    <dbReference type="NCBI Taxonomy" id="3027921"/>
    <lineage>
        <taxon>Bacteria</taxon>
        <taxon>Bacillati</taxon>
        <taxon>Actinomycetota</taxon>
        <taxon>Actinomycetes</taxon>
        <taxon>Micrococcales</taxon>
        <taxon>Microbacteriaceae</taxon>
        <taxon>Microbacterium</taxon>
    </lineage>
</organism>
<dbReference type="Proteomes" id="UP001218170">
    <property type="component" value="Unassembled WGS sequence"/>
</dbReference>
<evidence type="ECO:0000313" key="2">
    <source>
        <dbReference type="Proteomes" id="UP001218170"/>
    </source>
</evidence>
<comment type="caution">
    <text evidence="1">The sequence shown here is derived from an EMBL/GenBank/DDBJ whole genome shotgun (WGS) entry which is preliminary data.</text>
</comment>
<dbReference type="RefSeq" id="WP_274263921.1">
    <property type="nucleotide sequence ID" value="NZ_JAQZCI010000001.1"/>
</dbReference>
<accession>A0ABT5SF37</accession>
<sequence>MAAQYNLQSNEVVVLKEENVMNGGTWAGYTDQLLLTNLHLVLIKKGMFGGSKGIRMFPLSQIKRYNDRAQANLGKARNGTDVLEVYFVDGEEQFGFQTGGKKKINEWCAKINEVVTGRAAPDAPSSGRALPGSAMVAGVLKDTVGVFKSRLGGAVGATAPVEVATKCRACGAPLSGVQGRTATCEYCNSAQQL</sequence>
<evidence type="ECO:0008006" key="3">
    <source>
        <dbReference type="Google" id="ProtNLM"/>
    </source>
</evidence>
<keyword evidence="2" id="KW-1185">Reference proteome</keyword>
<evidence type="ECO:0000313" key="1">
    <source>
        <dbReference type="EMBL" id="MDD7961418.1"/>
    </source>
</evidence>
<name>A0ABT5SF37_9MICO</name>
<protein>
    <recommendedName>
        <fullName evidence="3">YokE-like PH domain-containing protein</fullName>
    </recommendedName>
</protein>
<gene>
    <name evidence="1" type="ORF">PUW80_03530</name>
</gene>
<reference evidence="1 2" key="1">
    <citation type="submission" date="2023-02" db="EMBL/GenBank/DDBJ databases">
        <title>Study of novel species of the Microbacterium genus.</title>
        <authorList>
            <person name="Arroyo-Herrera I."/>
            <person name="Roman-Ponce B."/>
            <person name="Vasquez-Murrieta M.S."/>
        </authorList>
    </citation>
    <scope>NUCLEOTIDE SEQUENCE [LARGE SCALE GENOMIC DNA]</scope>
    <source>
        <strain evidence="1 2">NE1TT3</strain>
    </source>
</reference>
<dbReference type="EMBL" id="JAQZCI010000001">
    <property type="protein sequence ID" value="MDD7961418.1"/>
    <property type="molecule type" value="Genomic_DNA"/>
</dbReference>
<proteinExistence type="predicted"/>